<comment type="caution">
    <text evidence="3">The sequence shown here is derived from an EMBL/GenBank/DDBJ whole genome shotgun (WGS) entry which is preliminary data.</text>
</comment>
<evidence type="ECO:0000256" key="1">
    <source>
        <dbReference type="SAM" id="SignalP"/>
    </source>
</evidence>
<gene>
    <name evidence="3" type="ORF">GCM10022423_16870</name>
</gene>
<accession>A0ABP7GGT6</accession>
<protein>
    <recommendedName>
        <fullName evidence="2">Lipocalin-like domain-containing protein</fullName>
    </recommendedName>
</protein>
<feature type="chain" id="PRO_5046146801" description="Lipocalin-like domain-containing protein" evidence="1">
    <location>
        <begin position="24"/>
        <end position="146"/>
    </location>
</feature>
<dbReference type="RefSeq" id="WP_345142901.1">
    <property type="nucleotide sequence ID" value="NZ_BAABDU010000003.1"/>
</dbReference>
<keyword evidence="1" id="KW-0732">Signal</keyword>
<dbReference type="InterPro" id="IPR024311">
    <property type="entry name" value="Lipocalin-like"/>
</dbReference>
<sequence length="146" mass="16193">MKKLSILFVSVLTLGLAVTSCSSDDDNSGSIEGKWAPVKMGTLINGQELLVAIPNEGKCDSDITEFKTDGKFTELSYEFYDNKCNSSTDNGTWTLKDKTLSTTYSGDTTAETFEVLELTKSTLKLKYTEKIDNSNSMILITLFERR</sequence>
<proteinExistence type="predicted"/>
<feature type="domain" description="Lipocalin-like" evidence="2">
    <location>
        <begin position="31"/>
        <end position="125"/>
    </location>
</feature>
<dbReference type="PROSITE" id="PS51257">
    <property type="entry name" value="PROKAR_LIPOPROTEIN"/>
    <property type="match status" value="1"/>
</dbReference>
<dbReference type="EMBL" id="BAABDU010000003">
    <property type="protein sequence ID" value="GAA3765136.1"/>
    <property type="molecule type" value="Genomic_DNA"/>
</dbReference>
<dbReference type="Proteomes" id="UP001500748">
    <property type="component" value="Unassembled WGS sequence"/>
</dbReference>
<feature type="signal peptide" evidence="1">
    <location>
        <begin position="1"/>
        <end position="23"/>
    </location>
</feature>
<evidence type="ECO:0000313" key="4">
    <source>
        <dbReference type="Proteomes" id="UP001500748"/>
    </source>
</evidence>
<name>A0ABP7GGT6_9FLAO</name>
<reference evidence="4" key="1">
    <citation type="journal article" date="2019" name="Int. J. Syst. Evol. Microbiol.">
        <title>The Global Catalogue of Microorganisms (GCM) 10K type strain sequencing project: providing services to taxonomists for standard genome sequencing and annotation.</title>
        <authorList>
            <consortium name="The Broad Institute Genomics Platform"/>
            <consortium name="The Broad Institute Genome Sequencing Center for Infectious Disease"/>
            <person name="Wu L."/>
            <person name="Ma J."/>
        </authorList>
    </citation>
    <scope>NUCLEOTIDE SEQUENCE [LARGE SCALE GENOMIC DNA]</scope>
    <source>
        <strain evidence="4">JCM 17337</strain>
    </source>
</reference>
<keyword evidence="4" id="KW-1185">Reference proteome</keyword>
<evidence type="ECO:0000259" key="2">
    <source>
        <dbReference type="Pfam" id="PF13648"/>
    </source>
</evidence>
<dbReference type="Pfam" id="PF13648">
    <property type="entry name" value="Lipocalin_4"/>
    <property type="match status" value="1"/>
</dbReference>
<evidence type="ECO:0000313" key="3">
    <source>
        <dbReference type="EMBL" id="GAA3765136.1"/>
    </source>
</evidence>
<organism evidence="3 4">
    <name type="scientific">Flavobacterium ginsengiterrae</name>
    <dbReference type="NCBI Taxonomy" id="871695"/>
    <lineage>
        <taxon>Bacteria</taxon>
        <taxon>Pseudomonadati</taxon>
        <taxon>Bacteroidota</taxon>
        <taxon>Flavobacteriia</taxon>
        <taxon>Flavobacteriales</taxon>
        <taxon>Flavobacteriaceae</taxon>
        <taxon>Flavobacterium</taxon>
    </lineage>
</organism>